<accession>M2RP74</accession>
<protein>
    <recommendedName>
        <fullName evidence="3">DNA replication checkpoint mediator MRC1 domain-containing protein</fullName>
    </recommendedName>
</protein>
<dbReference type="EMBL" id="KB445792">
    <property type="protein sequence ID" value="EMD40666.1"/>
    <property type="molecule type" value="Genomic_DNA"/>
</dbReference>
<name>M2RP74_CERS8</name>
<feature type="compositionally biased region" description="Polar residues" evidence="2">
    <location>
        <begin position="381"/>
        <end position="391"/>
    </location>
</feature>
<dbReference type="OrthoDB" id="3361281at2759"/>
<dbReference type="AlphaFoldDB" id="M2RP74"/>
<feature type="region of interest" description="Disordered" evidence="2">
    <location>
        <begin position="156"/>
        <end position="177"/>
    </location>
</feature>
<feature type="region of interest" description="Disordered" evidence="2">
    <location>
        <begin position="1"/>
        <end position="44"/>
    </location>
</feature>
<dbReference type="STRING" id="914234.M2RP74"/>
<feature type="domain" description="DNA replication checkpoint mediator MRC1" evidence="3">
    <location>
        <begin position="66"/>
        <end position="208"/>
    </location>
</feature>
<dbReference type="HOGENOM" id="CLU_692607_0_0_1"/>
<dbReference type="Pfam" id="PF09444">
    <property type="entry name" value="MRC1"/>
    <property type="match status" value="1"/>
</dbReference>
<evidence type="ECO:0000256" key="1">
    <source>
        <dbReference type="SAM" id="Coils"/>
    </source>
</evidence>
<proteinExistence type="predicted"/>
<dbReference type="Proteomes" id="UP000016930">
    <property type="component" value="Unassembled WGS sequence"/>
</dbReference>
<reference evidence="4 5" key="1">
    <citation type="journal article" date="2012" name="Proc. Natl. Acad. Sci. U.S.A.">
        <title>Comparative genomics of Ceriporiopsis subvermispora and Phanerochaete chrysosporium provide insight into selective ligninolysis.</title>
        <authorList>
            <person name="Fernandez-Fueyo E."/>
            <person name="Ruiz-Duenas F.J."/>
            <person name="Ferreira P."/>
            <person name="Floudas D."/>
            <person name="Hibbett D.S."/>
            <person name="Canessa P."/>
            <person name="Larrondo L.F."/>
            <person name="James T.Y."/>
            <person name="Seelenfreund D."/>
            <person name="Lobos S."/>
            <person name="Polanco R."/>
            <person name="Tello M."/>
            <person name="Honda Y."/>
            <person name="Watanabe T."/>
            <person name="Watanabe T."/>
            <person name="Ryu J.S."/>
            <person name="Kubicek C.P."/>
            <person name="Schmoll M."/>
            <person name="Gaskell J."/>
            <person name="Hammel K.E."/>
            <person name="St John F.J."/>
            <person name="Vanden Wymelenberg A."/>
            <person name="Sabat G."/>
            <person name="Splinter BonDurant S."/>
            <person name="Syed K."/>
            <person name="Yadav J.S."/>
            <person name="Doddapaneni H."/>
            <person name="Subramanian V."/>
            <person name="Lavin J.L."/>
            <person name="Oguiza J.A."/>
            <person name="Perez G."/>
            <person name="Pisabarro A.G."/>
            <person name="Ramirez L."/>
            <person name="Santoyo F."/>
            <person name="Master E."/>
            <person name="Coutinho P.M."/>
            <person name="Henrissat B."/>
            <person name="Lombard V."/>
            <person name="Magnuson J.K."/>
            <person name="Kuees U."/>
            <person name="Hori C."/>
            <person name="Igarashi K."/>
            <person name="Samejima M."/>
            <person name="Held B.W."/>
            <person name="Barry K.W."/>
            <person name="LaButti K.M."/>
            <person name="Lapidus A."/>
            <person name="Lindquist E.A."/>
            <person name="Lucas S.M."/>
            <person name="Riley R."/>
            <person name="Salamov A.A."/>
            <person name="Hoffmeister D."/>
            <person name="Schwenk D."/>
            <person name="Hadar Y."/>
            <person name="Yarden O."/>
            <person name="de Vries R.P."/>
            <person name="Wiebenga A."/>
            <person name="Stenlid J."/>
            <person name="Eastwood D."/>
            <person name="Grigoriev I.V."/>
            <person name="Berka R.M."/>
            <person name="Blanchette R.A."/>
            <person name="Kersten P."/>
            <person name="Martinez A.T."/>
            <person name="Vicuna R."/>
            <person name="Cullen D."/>
        </authorList>
    </citation>
    <scope>NUCLEOTIDE SEQUENCE [LARGE SCALE GENOMIC DNA]</scope>
    <source>
        <strain evidence="4 5">B</strain>
    </source>
</reference>
<feature type="compositionally biased region" description="Acidic residues" evidence="2">
    <location>
        <begin position="93"/>
        <end position="106"/>
    </location>
</feature>
<feature type="coiled-coil region" evidence="1">
    <location>
        <begin position="116"/>
        <end position="147"/>
    </location>
</feature>
<keyword evidence="1" id="KW-0175">Coiled coil</keyword>
<gene>
    <name evidence="4" type="ORF">CERSUDRAFT_111248</name>
</gene>
<feature type="compositionally biased region" description="Polar residues" evidence="2">
    <location>
        <begin position="339"/>
        <end position="348"/>
    </location>
</feature>
<evidence type="ECO:0000313" key="4">
    <source>
        <dbReference type="EMBL" id="EMD40666.1"/>
    </source>
</evidence>
<dbReference type="InterPro" id="IPR018564">
    <property type="entry name" value="Repl_chkpnt_MRC1_dom"/>
</dbReference>
<feature type="compositionally biased region" description="Acidic residues" evidence="2">
    <location>
        <begin position="164"/>
        <end position="174"/>
    </location>
</feature>
<organism evidence="4 5">
    <name type="scientific">Ceriporiopsis subvermispora (strain B)</name>
    <name type="common">White-rot fungus</name>
    <name type="synonym">Gelatoporia subvermispora</name>
    <dbReference type="NCBI Taxonomy" id="914234"/>
    <lineage>
        <taxon>Eukaryota</taxon>
        <taxon>Fungi</taxon>
        <taxon>Dikarya</taxon>
        <taxon>Basidiomycota</taxon>
        <taxon>Agaricomycotina</taxon>
        <taxon>Agaricomycetes</taxon>
        <taxon>Polyporales</taxon>
        <taxon>Gelatoporiaceae</taxon>
        <taxon>Gelatoporia</taxon>
    </lineage>
</organism>
<sequence length="398" mass="44714">MMSGDESEPRRRLRKRLATPPQSAEPAHGEGRPFTSPNKPRNAFDLLKDYSGREREMAARTGKALRKSEFIEGEAEESDDDALAGFGIRKQPEDDEESGGEDQDQLLAELVDDTALDEKALAADAVLEKVREHEEEDDRQLEKLHRDAVEGKLRLRRRDHGVGFEDEDSDEDEDDRIRRQRAMRKKRKLDDDRLEELAKHQDTLPFVQAYHAAIADDDAEFTHLQHDEMPIDQDTDSEREELPQEVVSATELRRQLVEASRSHTIAESFDPHDVSWVEDDADYDETSHIKEISATGRAQSGSKHAVDGDIESNSLGGDDEVLRARMLSWAKSERGSRTAAPTRSTGASAVTGHRKRKGLHNGPASSKITPTLVNEGKNTRKAQSALSVVSSRRNKFDH</sequence>
<evidence type="ECO:0000259" key="3">
    <source>
        <dbReference type="Pfam" id="PF09444"/>
    </source>
</evidence>
<evidence type="ECO:0000313" key="5">
    <source>
        <dbReference type="Proteomes" id="UP000016930"/>
    </source>
</evidence>
<feature type="region of interest" description="Disordered" evidence="2">
    <location>
        <begin position="59"/>
        <end position="106"/>
    </location>
</feature>
<feature type="compositionally biased region" description="Acidic residues" evidence="2">
    <location>
        <begin position="71"/>
        <end position="82"/>
    </location>
</feature>
<keyword evidence="5" id="KW-1185">Reference proteome</keyword>
<feature type="compositionally biased region" description="Polar residues" evidence="2">
    <location>
        <begin position="363"/>
        <end position="372"/>
    </location>
</feature>
<feature type="region of interest" description="Disordered" evidence="2">
    <location>
        <begin position="287"/>
        <end position="398"/>
    </location>
</feature>
<evidence type="ECO:0000256" key="2">
    <source>
        <dbReference type="SAM" id="MobiDB-lite"/>
    </source>
</evidence>